<dbReference type="InterPro" id="IPR011011">
    <property type="entry name" value="Znf_FYVE_PHD"/>
</dbReference>
<feature type="compositionally biased region" description="Acidic residues" evidence="5">
    <location>
        <begin position="40"/>
        <end position="54"/>
    </location>
</feature>
<feature type="region of interest" description="Disordered" evidence="5">
    <location>
        <begin position="40"/>
        <end position="112"/>
    </location>
</feature>
<feature type="compositionally biased region" description="Basic and acidic residues" evidence="5">
    <location>
        <begin position="100"/>
        <end position="112"/>
    </location>
</feature>
<dbReference type="InterPro" id="IPR019787">
    <property type="entry name" value="Znf_PHD-finger"/>
</dbReference>
<dbReference type="InterPro" id="IPR029617">
    <property type="entry name" value="Snt2"/>
</dbReference>
<evidence type="ECO:0000256" key="1">
    <source>
        <dbReference type="ARBA" id="ARBA00022723"/>
    </source>
</evidence>
<feature type="domain" description="PHD-type" evidence="6">
    <location>
        <begin position="115"/>
        <end position="168"/>
    </location>
</feature>
<feature type="compositionally biased region" description="Acidic residues" evidence="5">
    <location>
        <begin position="169"/>
        <end position="182"/>
    </location>
</feature>
<dbReference type="EMBL" id="CALNXK010000319">
    <property type="protein sequence ID" value="CAH3182295.1"/>
    <property type="molecule type" value="Genomic_DNA"/>
</dbReference>
<proteinExistence type="predicted"/>
<dbReference type="InterPro" id="IPR001965">
    <property type="entry name" value="Znf_PHD"/>
</dbReference>
<dbReference type="CDD" id="cd15563">
    <property type="entry name" value="PHD3_PHF14"/>
    <property type="match status" value="1"/>
</dbReference>
<dbReference type="SMART" id="SM00249">
    <property type="entry name" value="PHD"/>
    <property type="match status" value="1"/>
</dbReference>
<evidence type="ECO:0000256" key="4">
    <source>
        <dbReference type="PROSITE-ProRule" id="PRU00146"/>
    </source>
</evidence>
<dbReference type="PANTHER" id="PTHR47672">
    <property type="entry name" value="E3 UBIQUITIN-PROTEIN LIGASE SNT2"/>
    <property type="match status" value="1"/>
</dbReference>
<organism evidence="7 8">
    <name type="scientific">Porites lobata</name>
    <dbReference type="NCBI Taxonomy" id="104759"/>
    <lineage>
        <taxon>Eukaryota</taxon>
        <taxon>Metazoa</taxon>
        <taxon>Cnidaria</taxon>
        <taxon>Anthozoa</taxon>
        <taxon>Hexacorallia</taxon>
        <taxon>Scleractinia</taxon>
        <taxon>Fungiina</taxon>
        <taxon>Poritidae</taxon>
        <taxon>Porites</taxon>
    </lineage>
</organism>
<evidence type="ECO:0000313" key="7">
    <source>
        <dbReference type="EMBL" id="CAH3182295.1"/>
    </source>
</evidence>
<sequence>MPAISCDTNPTPRSEKARLRNRFLTLSVFVCYYMQCSECDPSDDDDEMEVDTEDTTPISQGRQRRVIKEPTKFTPDKGEKPKLEESSAPAAKRGRRPGRRSIEPPEKKKKPEDSRTECCVCKQSGTNSNLVRCDQCKLCYHFQCLDPPIKANPKTRGYLWFCTECDESEEESDEDVDVEDMSTTDAKTEKYDKETEQKNSEKNEKNADEGKDEGDKSVKKDKKKKEEGVEDQNKAAEKDMQTNVNKAIKEKEEQKGEFEKADQSKKVDGSKKKVDSREAEDVERSSKEPKNKMKRK</sequence>
<gene>
    <name evidence="7" type="ORF">PLOB_00026548</name>
</gene>
<keyword evidence="1" id="KW-0479">Metal-binding</keyword>
<dbReference type="Gene3D" id="3.30.40.10">
    <property type="entry name" value="Zinc/RING finger domain, C3HC4 (zinc finger)"/>
    <property type="match status" value="1"/>
</dbReference>
<dbReference type="SUPFAM" id="SSF57903">
    <property type="entry name" value="FYVE/PHD zinc finger"/>
    <property type="match status" value="1"/>
</dbReference>
<dbReference type="Pfam" id="PF00628">
    <property type="entry name" value="PHD"/>
    <property type="match status" value="1"/>
</dbReference>
<dbReference type="Proteomes" id="UP001159405">
    <property type="component" value="Unassembled WGS sequence"/>
</dbReference>
<evidence type="ECO:0000313" key="8">
    <source>
        <dbReference type="Proteomes" id="UP001159405"/>
    </source>
</evidence>
<dbReference type="PROSITE" id="PS01359">
    <property type="entry name" value="ZF_PHD_1"/>
    <property type="match status" value="1"/>
</dbReference>
<evidence type="ECO:0000259" key="6">
    <source>
        <dbReference type="PROSITE" id="PS50016"/>
    </source>
</evidence>
<protein>
    <recommendedName>
        <fullName evidence="6">PHD-type domain-containing protein</fullName>
    </recommendedName>
</protein>
<keyword evidence="3" id="KW-0862">Zinc</keyword>
<name>A0ABN8RS46_9CNID</name>
<reference evidence="7 8" key="1">
    <citation type="submission" date="2022-05" db="EMBL/GenBank/DDBJ databases">
        <authorList>
            <consortium name="Genoscope - CEA"/>
            <person name="William W."/>
        </authorList>
    </citation>
    <scope>NUCLEOTIDE SEQUENCE [LARGE SCALE GENOMIC DNA]</scope>
</reference>
<keyword evidence="2 4" id="KW-0863">Zinc-finger</keyword>
<feature type="region of interest" description="Disordered" evidence="5">
    <location>
        <begin position="169"/>
        <end position="296"/>
    </location>
</feature>
<feature type="compositionally biased region" description="Basic and acidic residues" evidence="5">
    <location>
        <begin position="66"/>
        <end position="85"/>
    </location>
</feature>
<feature type="compositionally biased region" description="Basic and acidic residues" evidence="5">
    <location>
        <begin position="186"/>
        <end position="240"/>
    </location>
</feature>
<dbReference type="PROSITE" id="PS50016">
    <property type="entry name" value="ZF_PHD_2"/>
    <property type="match status" value="1"/>
</dbReference>
<evidence type="ECO:0000256" key="5">
    <source>
        <dbReference type="SAM" id="MobiDB-lite"/>
    </source>
</evidence>
<comment type="caution">
    <text evidence="7">The sequence shown here is derived from an EMBL/GenBank/DDBJ whole genome shotgun (WGS) entry which is preliminary data.</text>
</comment>
<dbReference type="InterPro" id="IPR013083">
    <property type="entry name" value="Znf_RING/FYVE/PHD"/>
</dbReference>
<feature type="compositionally biased region" description="Basic and acidic residues" evidence="5">
    <location>
        <begin position="247"/>
        <end position="296"/>
    </location>
</feature>
<accession>A0ABN8RS46</accession>
<dbReference type="InterPro" id="IPR019786">
    <property type="entry name" value="Zinc_finger_PHD-type_CS"/>
</dbReference>
<dbReference type="PANTHER" id="PTHR47672:SF1">
    <property type="entry name" value="E3 UBIQUITIN-PROTEIN LIGASE SNT2"/>
    <property type="match status" value="1"/>
</dbReference>
<evidence type="ECO:0000256" key="3">
    <source>
        <dbReference type="ARBA" id="ARBA00022833"/>
    </source>
</evidence>
<evidence type="ECO:0000256" key="2">
    <source>
        <dbReference type="ARBA" id="ARBA00022771"/>
    </source>
</evidence>
<keyword evidence="8" id="KW-1185">Reference proteome</keyword>